<dbReference type="AlphaFoldDB" id="X1RIL6"/>
<protein>
    <submittedName>
        <fullName evidence="1">Uncharacterized protein</fullName>
    </submittedName>
</protein>
<sequence>PTPYGLTVQRQIFKPAKRHPFQVVRSIQQ</sequence>
<evidence type="ECO:0000313" key="1">
    <source>
        <dbReference type="EMBL" id="GAI66831.1"/>
    </source>
</evidence>
<feature type="non-terminal residue" evidence="1">
    <location>
        <position position="1"/>
    </location>
</feature>
<proteinExistence type="predicted"/>
<reference evidence="1" key="1">
    <citation type="journal article" date="2014" name="Front. Microbiol.">
        <title>High frequency of phylogenetically diverse reductive dehalogenase-homologous genes in deep subseafloor sedimentary metagenomes.</title>
        <authorList>
            <person name="Kawai M."/>
            <person name="Futagami T."/>
            <person name="Toyoda A."/>
            <person name="Takaki Y."/>
            <person name="Nishi S."/>
            <person name="Hori S."/>
            <person name="Arai W."/>
            <person name="Tsubouchi T."/>
            <person name="Morono Y."/>
            <person name="Uchiyama I."/>
            <person name="Ito T."/>
            <person name="Fujiyama A."/>
            <person name="Inagaki F."/>
            <person name="Takami H."/>
        </authorList>
    </citation>
    <scope>NUCLEOTIDE SEQUENCE</scope>
    <source>
        <strain evidence="1">Expedition CK06-06</strain>
    </source>
</reference>
<dbReference type="EMBL" id="BARW01002049">
    <property type="protein sequence ID" value="GAI66831.1"/>
    <property type="molecule type" value="Genomic_DNA"/>
</dbReference>
<name>X1RIL6_9ZZZZ</name>
<comment type="caution">
    <text evidence="1">The sequence shown here is derived from an EMBL/GenBank/DDBJ whole genome shotgun (WGS) entry which is preliminary data.</text>
</comment>
<accession>X1RIL6</accession>
<gene>
    <name evidence="1" type="ORF">S12H4_05992</name>
</gene>
<organism evidence="1">
    <name type="scientific">marine sediment metagenome</name>
    <dbReference type="NCBI Taxonomy" id="412755"/>
    <lineage>
        <taxon>unclassified sequences</taxon>
        <taxon>metagenomes</taxon>
        <taxon>ecological metagenomes</taxon>
    </lineage>
</organism>